<feature type="signal peptide" evidence="1">
    <location>
        <begin position="1"/>
        <end position="20"/>
    </location>
</feature>
<gene>
    <name evidence="2" type="ORF">P154DRAFT_212441</name>
</gene>
<proteinExistence type="predicted"/>
<keyword evidence="1" id="KW-0732">Signal</keyword>
<evidence type="ECO:0000313" key="3">
    <source>
        <dbReference type="Proteomes" id="UP000799779"/>
    </source>
</evidence>
<evidence type="ECO:0000256" key="1">
    <source>
        <dbReference type="SAM" id="SignalP"/>
    </source>
</evidence>
<name>A0A6A5WFI8_9PLEO</name>
<dbReference type="Proteomes" id="UP000799779">
    <property type="component" value="Unassembled WGS sequence"/>
</dbReference>
<keyword evidence="3" id="KW-1185">Reference proteome</keyword>
<accession>A0A6A5WFI8</accession>
<feature type="non-terminal residue" evidence="2">
    <location>
        <position position="1"/>
    </location>
</feature>
<evidence type="ECO:0000313" key="2">
    <source>
        <dbReference type="EMBL" id="KAF1999694.1"/>
    </source>
</evidence>
<sequence length="115" mass="12077">PKSFIPLCLLLGGHGLAGLAGESGGGRCGALLTTFLAHPLPSLCPNSSSFLITDCRGRGLELSAREHNLQLLDCEFALVPKCGVMQAVRGRAQQRPGPASWFHCGIRGWHSVAAS</sequence>
<dbReference type="EMBL" id="ML977593">
    <property type="protein sequence ID" value="KAF1999694.1"/>
    <property type="molecule type" value="Genomic_DNA"/>
</dbReference>
<dbReference type="AlphaFoldDB" id="A0A6A5WFI8"/>
<organism evidence="2 3">
    <name type="scientific">Amniculicola lignicola CBS 123094</name>
    <dbReference type="NCBI Taxonomy" id="1392246"/>
    <lineage>
        <taxon>Eukaryota</taxon>
        <taxon>Fungi</taxon>
        <taxon>Dikarya</taxon>
        <taxon>Ascomycota</taxon>
        <taxon>Pezizomycotina</taxon>
        <taxon>Dothideomycetes</taxon>
        <taxon>Pleosporomycetidae</taxon>
        <taxon>Pleosporales</taxon>
        <taxon>Amniculicolaceae</taxon>
        <taxon>Amniculicola</taxon>
    </lineage>
</organism>
<reference evidence="2" key="1">
    <citation type="journal article" date="2020" name="Stud. Mycol.">
        <title>101 Dothideomycetes genomes: a test case for predicting lifestyles and emergence of pathogens.</title>
        <authorList>
            <person name="Haridas S."/>
            <person name="Albert R."/>
            <person name="Binder M."/>
            <person name="Bloem J."/>
            <person name="Labutti K."/>
            <person name="Salamov A."/>
            <person name="Andreopoulos B."/>
            <person name="Baker S."/>
            <person name="Barry K."/>
            <person name="Bills G."/>
            <person name="Bluhm B."/>
            <person name="Cannon C."/>
            <person name="Castanera R."/>
            <person name="Culley D."/>
            <person name="Daum C."/>
            <person name="Ezra D."/>
            <person name="Gonzalez J."/>
            <person name="Henrissat B."/>
            <person name="Kuo A."/>
            <person name="Liang C."/>
            <person name="Lipzen A."/>
            <person name="Lutzoni F."/>
            <person name="Magnuson J."/>
            <person name="Mondo S."/>
            <person name="Nolan M."/>
            <person name="Ohm R."/>
            <person name="Pangilinan J."/>
            <person name="Park H.-J."/>
            <person name="Ramirez L."/>
            <person name="Alfaro M."/>
            <person name="Sun H."/>
            <person name="Tritt A."/>
            <person name="Yoshinaga Y."/>
            <person name="Zwiers L.-H."/>
            <person name="Turgeon B."/>
            <person name="Goodwin S."/>
            <person name="Spatafora J."/>
            <person name="Crous P."/>
            <person name="Grigoriev I."/>
        </authorList>
    </citation>
    <scope>NUCLEOTIDE SEQUENCE</scope>
    <source>
        <strain evidence="2">CBS 123094</strain>
    </source>
</reference>
<protein>
    <submittedName>
        <fullName evidence="2">Uncharacterized protein</fullName>
    </submittedName>
</protein>
<feature type="chain" id="PRO_5025391486" evidence="1">
    <location>
        <begin position="21"/>
        <end position="115"/>
    </location>
</feature>